<gene>
    <name evidence="8" type="ORF">HOLleu_31897</name>
</gene>
<dbReference type="AlphaFoldDB" id="A0A9Q0YUE4"/>
<dbReference type="InterPro" id="IPR000276">
    <property type="entry name" value="GPCR_Rhodpsn"/>
</dbReference>
<evidence type="ECO:0000256" key="4">
    <source>
        <dbReference type="ARBA" id="ARBA00023136"/>
    </source>
</evidence>
<dbReference type="InterPro" id="IPR017452">
    <property type="entry name" value="GPCR_Rhodpsn_7TM"/>
</dbReference>
<feature type="transmembrane region" description="Helical" evidence="6">
    <location>
        <begin position="64"/>
        <end position="82"/>
    </location>
</feature>
<reference evidence="8" key="1">
    <citation type="submission" date="2021-10" db="EMBL/GenBank/DDBJ databases">
        <title>Tropical sea cucumber genome reveals ecological adaptation and Cuvierian tubules defense mechanism.</title>
        <authorList>
            <person name="Chen T."/>
        </authorList>
    </citation>
    <scope>NUCLEOTIDE SEQUENCE</scope>
    <source>
        <strain evidence="8">Nanhai2018</strain>
        <tissue evidence="8">Muscle</tissue>
    </source>
</reference>
<dbReference type="EMBL" id="JAIZAY010000016">
    <property type="protein sequence ID" value="KAJ8026926.1"/>
    <property type="molecule type" value="Genomic_DNA"/>
</dbReference>
<comment type="caution">
    <text evidence="8">The sequence shown here is derived from an EMBL/GenBank/DDBJ whole genome shotgun (WGS) entry which is preliminary data.</text>
</comment>
<evidence type="ECO:0000256" key="3">
    <source>
        <dbReference type="ARBA" id="ARBA00022989"/>
    </source>
</evidence>
<protein>
    <submittedName>
        <fullName evidence="8">Adenosine receptor A2a</fullName>
    </submittedName>
</protein>
<dbReference type="GO" id="GO:0004930">
    <property type="term" value="F:G protein-coupled receptor activity"/>
    <property type="evidence" value="ECO:0007669"/>
    <property type="project" value="InterPro"/>
</dbReference>
<comment type="subcellular location">
    <subcellularLocation>
        <location evidence="1">Membrane</location>
    </subcellularLocation>
</comment>
<keyword evidence="2 6" id="KW-0812">Transmembrane</keyword>
<evidence type="ECO:0000259" key="7">
    <source>
        <dbReference type="PROSITE" id="PS50262"/>
    </source>
</evidence>
<organism evidence="8 9">
    <name type="scientific">Holothuria leucospilota</name>
    <name type="common">Black long sea cucumber</name>
    <name type="synonym">Mertensiothuria leucospilota</name>
    <dbReference type="NCBI Taxonomy" id="206669"/>
    <lineage>
        <taxon>Eukaryota</taxon>
        <taxon>Metazoa</taxon>
        <taxon>Echinodermata</taxon>
        <taxon>Eleutherozoa</taxon>
        <taxon>Echinozoa</taxon>
        <taxon>Holothuroidea</taxon>
        <taxon>Aspidochirotacea</taxon>
        <taxon>Aspidochirotida</taxon>
        <taxon>Holothuriidae</taxon>
        <taxon>Holothuria</taxon>
    </lineage>
</organism>
<dbReference type="PROSITE" id="PS50262">
    <property type="entry name" value="G_PROTEIN_RECEP_F1_2"/>
    <property type="match status" value="1"/>
</dbReference>
<evidence type="ECO:0000256" key="2">
    <source>
        <dbReference type="ARBA" id="ARBA00022692"/>
    </source>
</evidence>
<evidence type="ECO:0000256" key="1">
    <source>
        <dbReference type="ARBA" id="ARBA00004370"/>
    </source>
</evidence>
<sequence>MESVTEGQAENDPNGGWSSDQDSFDDAIWIRAAYGIIAVLGILGNFLVIFTIARVKALQNLTNFFIACLAATDFITSVFLIPLNMGKYYIYFFCIYFKCYVFELRKSS</sequence>
<evidence type="ECO:0000256" key="6">
    <source>
        <dbReference type="SAM" id="Phobius"/>
    </source>
</evidence>
<dbReference type="Gene3D" id="1.20.1070.10">
    <property type="entry name" value="Rhodopsin 7-helix transmembrane proteins"/>
    <property type="match status" value="1"/>
</dbReference>
<accession>A0A9Q0YUE4</accession>
<keyword evidence="4 6" id="KW-0472">Membrane</keyword>
<dbReference type="GO" id="GO:0016020">
    <property type="term" value="C:membrane"/>
    <property type="evidence" value="ECO:0007669"/>
    <property type="project" value="UniProtKB-SubCell"/>
</dbReference>
<dbReference type="PANTHER" id="PTHR45698:SF1">
    <property type="entry name" value="TRACE AMINE-ASSOCIATED RECEPTOR 13C-LIKE"/>
    <property type="match status" value="1"/>
</dbReference>
<name>A0A9Q0YUE4_HOLLE</name>
<keyword evidence="3 6" id="KW-1133">Transmembrane helix</keyword>
<feature type="region of interest" description="Disordered" evidence="5">
    <location>
        <begin position="1"/>
        <end position="20"/>
    </location>
</feature>
<feature type="transmembrane region" description="Helical" evidence="6">
    <location>
        <begin position="28"/>
        <end position="52"/>
    </location>
</feature>
<dbReference type="SUPFAM" id="SSF81321">
    <property type="entry name" value="Family A G protein-coupled receptor-like"/>
    <property type="match status" value="1"/>
</dbReference>
<dbReference type="PANTHER" id="PTHR45698">
    <property type="entry name" value="TRACE AMINE-ASSOCIATED RECEPTOR 19N-RELATED"/>
    <property type="match status" value="1"/>
</dbReference>
<keyword evidence="9" id="KW-1185">Reference proteome</keyword>
<dbReference type="PRINTS" id="PR00237">
    <property type="entry name" value="GPCRRHODOPSN"/>
</dbReference>
<feature type="domain" description="G-protein coupled receptors family 1 profile" evidence="7">
    <location>
        <begin position="44"/>
        <end position="108"/>
    </location>
</feature>
<dbReference type="Proteomes" id="UP001152320">
    <property type="component" value="Chromosome 16"/>
</dbReference>
<evidence type="ECO:0000313" key="8">
    <source>
        <dbReference type="EMBL" id="KAJ8026926.1"/>
    </source>
</evidence>
<proteinExistence type="predicted"/>
<dbReference type="OrthoDB" id="9046662at2759"/>
<evidence type="ECO:0000256" key="5">
    <source>
        <dbReference type="SAM" id="MobiDB-lite"/>
    </source>
</evidence>
<keyword evidence="8" id="KW-0675">Receptor</keyword>
<dbReference type="Pfam" id="PF00001">
    <property type="entry name" value="7tm_1"/>
    <property type="match status" value="1"/>
</dbReference>
<evidence type="ECO:0000313" key="9">
    <source>
        <dbReference type="Proteomes" id="UP001152320"/>
    </source>
</evidence>